<dbReference type="GO" id="GO:0008233">
    <property type="term" value="F:peptidase activity"/>
    <property type="evidence" value="ECO:0007669"/>
    <property type="project" value="UniProtKB-KW"/>
</dbReference>
<dbReference type="OrthoDB" id="9796121at2"/>
<name>A0A099TZH4_9HELI</name>
<dbReference type="RefSeq" id="WP_034558388.1">
    <property type="nucleotide sequence ID" value="NZ_FZML01000033.1"/>
</dbReference>
<evidence type="ECO:0000313" key="6">
    <source>
        <dbReference type="Proteomes" id="UP000255139"/>
    </source>
</evidence>
<dbReference type="InterPro" id="IPR003769">
    <property type="entry name" value="ClpS_core"/>
</dbReference>
<comment type="similarity">
    <text evidence="1">Belongs to the ClpS family.</text>
</comment>
<dbReference type="EMBL" id="UGJE01000002">
    <property type="protein sequence ID" value="STQ86775.1"/>
    <property type="molecule type" value="Genomic_DNA"/>
</dbReference>
<reference evidence="4 5" key="1">
    <citation type="journal article" date="2014" name="Genome Announc.">
        <title>Draft genome sequences of eight enterohepatic helicobacter species isolated from both laboratory and wild rodents.</title>
        <authorList>
            <person name="Sheh A."/>
            <person name="Shen Z."/>
            <person name="Fox J.G."/>
        </authorList>
    </citation>
    <scope>NUCLEOTIDE SEQUENCE [LARGE SCALE GENOMIC DNA]</scope>
    <source>
        <strain evidence="4 5">ST1</strain>
    </source>
</reference>
<proteinExistence type="inferred from homology"/>
<dbReference type="InterPro" id="IPR014719">
    <property type="entry name" value="Ribosomal_bL12_C/ClpS-like"/>
</dbReference>
<dbReference type="Pfam" id="PF02617">
    <property type="entry name" value="ClpS"/>
    <property type="match status" value="1"/>
</dbReference>
<keyword evidence="3" id="KW-0645">Protease</keyword>
<gene>
    <name evidence="1 3" type="primary">clpS</name>
    <name evidence="4" type="ORF">LS73_007020</name>
    <name evidence="3" type="ORF">NCTC12714_01586</name>
</gene>
<evidence type="ECO:0000259" key="2">
    <source>
        <dbReference type="Pfam" id="PF02617"/>
    </source>
</evidence>
<dbReference type="Gene3D" id="3.30.1390.10">
    <property type="match status" value="1"/>
</dbReference>
<evidence type="ECO:0000313" key="5">
    <source>
        <dbReference type="Proteomes" id="UP000029922"/>
    </source>
</evidence>
<dbReference type="GO" id="GO:0006508">
    <property type="term" value="P:proteolysis"/>
    <property type="evidence" value="ECO:0007669"/>
    <property type="project" value="UniProtKB-UniRule"/>
</dbReference>
<dbReference type="InterPro" id="IPR022935">
    <property type="entry name" value="ClpS"/>
</dbReference>
<dbReference type="SUPFAM" id="SSF54736">
    <property type="entry name" value="ClpS-like"/>
    <property type="match status" value="1"/>
</dbReference>
<feature type="domain" description="Adaptor protein ClpS core" evidence="2">
    <location>
        <begin position="23"/>
        <end position="100"/>
    </location>
</feature>
<evidence type="ECO:0000256" key="1">
    <source>
        <dbReference type="HAMAP-Rule" id="MF_00302"/>
    </source>
</evidence>
<keyword evidence="6" id="KW-1185">Reference proteome</keyword>
<evidence type="ECO:0000313" key="4">
    <source>
        <dbReference type="EMBL" id="TLD99613.1"/>
    </source>
</evidence>
<accession>A0A099TZH4</accession>
<comment type="function">
    <text evidence="1">Involved in the modulation of the specificity of the ClpAP-mediated ATP-dependent protein degradation.</text>
</comment>
<dbReference type="Proteomes" id="UP000255139">
    <property type="component" value="Unassembled WGS sequence"/>
</dbReference>
<dbReference type="GO" id="GO:0030163">
    <property type="term" value="P:protein catabolic process"/>
    <property type="evidence" value="ECO:0007669"/>
    <property type="project" value="InterPro"/>
</dbReference>
<evidence type="ECO:0000313" key="3">
    <source>
        <dbReference type="EMBL" id="STQ86775.1"/>
    </source>
</evidence>
<protein>
    <recommendedName>
        <fullName evidence="1">ATP-dependent Clp protease adapter protein ClpS</fullName>
    </recommendedName>
</protein>
<keyword evidence="3" id="KW-0378">Hydrolase</keyword>
<dbReference type="AlphaFoldDB" id="A0A099TZH4"/>
<dbReference type="STRING" id="216.LS73_06390"/>
<dbReference type="HAMAP" id="MF_00302">
    <property type="entry name" value="ClpS"/>
    <property type="match status" value="1"/>
</dbReference>
<dbReference type="Proteomes" id="UP000029922">
    <property type="component" value="Unassembled WGS sequence"/>
</dbReference>
<comment type="subunit">
    <text evidence="1">Binds to the N-terminal domain of the chaperone ClpA.</text>
</comment>
<dbReference type="EMBL" id="JRPD02000016">
    <property type="protein sequence ID" value="TLD99613.1"/>
    <property type="molecule type" value="Genomic_DNA"/>
</dbReference>
<reference evidence="3 6" key="2">
    <citation type="submission" date="2018-06" db="EMBL/GenBank/DDBJ databases">
        <authorList>
            <consortium name="Pathogen Informatics"/>
            <person name="Doyle S."/>
        </authorList>
    </citation>
    <scope>NUCLEOTIDE SEQUENCE [LARGE SCALE GENOMIC DNA]</scope>
    <source>
        <strain evidence="3 6">NCTC12714</strain>
    </source>
</reference>
<organism evidence="3 6">
    <name type="scientific">Helicobacter muridarum</name>
    <dbReference type="NCBI Taxonomy" id="216"/>
    <lineage>
        <taxon>Bacteria</taxon>
        <taxon>Pseudomonadati</taxon>
        <taxon>Campylobacterota</taxon>
        <taxon>Epsilonproteobacteria</taxon>
        <taxon>Campylobacterales</taxon>
        <taxon>Helicobacteraceae</taxon>
        <taxon>Helicobacter</taxon>
    </lineage>
</organism>
<sequence length="105" mass="11946">MRGKYSDSNEMSLEASNEVELATPKMQEITILNDDYTSMGFVIRLLMHIFDKSMIDAQNIAQYVHNTGEGSCGIYPYDIAELKYAMATNFVRDNGMPLRLILRDV</sequence>